<keyword evidence="1" id="KW-0812">Transmembrane</keyword>
<feature type="transmembrane region" description="Helical" evidence="1">
    <location>
        <begin position="36"/>
        <end position="57"/>
    </location>
</feature>
<accession>A0A7G9QY43</accession>
<dbReference type="AlphaFoldDB" id="A0A7G9QY43"/>
<gene>
    <name evidence="2" type="ORF">H9L17_14420</name>
</gene>
<proteinExistence type="predicted"/>
<reference evidence="2 3" key="1">
    <citation type="submission" date="2020-08" db="EMBL/GenBank/DDBJ databases">
        <title>Genome sequence of Thermomonas brevis KACC 16975T.</title>
        <authorList>
            <person name="Hyun D.-W."/>
            <person name="Bae J.-W."/>
        </authorList>
    </citation>
    <scope>NUCLEOTIDE SEQUENCE [LARGE SCALE GENOMIC DNA]</scope>
    <source>
        <strain evidence="2 3">KACC 16975</strain>
    </source>
</reference>
<sequence>MISIRSTLIAGGAPAGTVKSDAIPFRPDAVVSLPEAGGVLAAALLLLAAFYGLAWYARRAGWLGRWMGGGPRLPTMRGSWRFWSVSS</sequence>
<dbReference type="EMBL" id="CP060711">
    <property type="protein sequence ID" value="QNN48268.1"/>
    <property type="molecule type" value="Genomic_DNA"/>
</dbReference>
<dbReference type="Proteomes" id="UP000515977">
    <property type="component" value="Chromosome"/>
</dbReference>
<dbReference type="KEGG" id="tbv:H9L17_14420"/>
<evidence type="ECO:0000313" key="2">
    <source>
        <dbReference type="EMBL" id="QNN48268.1"/>
    </source>
</evidence>
<keyword evidence="3" id="KW-1185">Reference proteome</keyword>
<dbReference type="RefSeq" id="WP_187572006.1">
    <property type="nucleotide sequence ID" value="NZ_CP060711.1"/>
</dbReference>
<protein>
    <submittedName>
        <fullName evidence="2">Uncharacterized protein</fullName>
    </submittedName>
</protein>
<name>A0A7G9QY43_9GAMM</name>
<keyword evidence="1" id="KW-1133">Transmembrane helix</keyword>
<organism evidence="2 3">
    <name type="scientific">Thermomonas brevis</name>
    <dbReference type="NCBI Taxonomy" id="215691"/>
    <lineage>
        <taxon>Bacteria</taxon>
        <taxon>Pseudomonadati</taxon>
        <taxon>Pseudomonadota</taxon>
        <taxon>Gammaproteobacteria</taxon>
        <taxon>Lysobacterales</taxon>
        <taxon>Lysobacteraceae</taxon>
        <taxon>Thermomonas</taxon>
    </lineage>
</organism>
<keyword evidence="1" id="KW-0472">Membrane</keyword>
<evidence type="ECO:0000313" key="3">
    <source>
        <dbReference type="Proteomes" id="UP000515977"/>
    </source>
</evidence>
<evidence type="ECO:0000256" key="1">
    <source>
        <dbReference type="SAM" id="Phobius"/>
    </source>
</evidence>